<feature type="domain" description="Orn/DAP/Arg decarboxylase 2 N-terminal" evidence="9">
    <location>
        <begin position="39"/>
        <end position="297"/>
    </location>
</feature>
<accession>A0A1C0A9Q8</accession>
<proteinExistence type="inferred from homology"/>
<organism evidence="10 11">
    <name type="scientific">Orenia metallireducens</name>
    <dbReference type="NCBI Taxonomy" id="1413210"/>
    <lineage>
        <taxon>Bacteria</taxon>
        <taxon>Bacillati</taxon>
        <taxon>Bacillota</taxon>
        <taxon>Clostridia</taxon>
        <taxon>Halanaerobiales</taxon>
        <taxon>Halobacteroidaceae</taxon>
        <taxon>Orenia</taxon>
    </lineage>
</organism>
<dbReference type="UniPathway" id="UPA00034">
    <property type="reaction ID" value="UER00027"/>
</dbReference>
<dbReference type="SUPFAM" id="SSF50621">
    <property type="entry name" value="Alanine racemase C-terminal domain-like"/>
    <property type="match status" value="1"/>
</dbReference>
<dbReference type="EC" id="4.1.1.20" evidence="5 6"/>
<dbReference type="PROSITE" id="PS00879">
    <property type="entry name" value="ODR_DC_2_2"/>
    <property type="match status" value="1"/>
</dbReference>
<comment type="subunit">
    <text evidence="5">Homodimer.</text>
</comment>
<dbReference type="InterPro" id="IPR022644">
    <property type="entry name" value="De-COase2_N"/>
</dbReference>
<evidence type="ECO:0000256" key="2">
    <source>
        <dbReference type="ARBA" id="ARBA00022793"/>
    </source>
</evidence>
<dbReference type="InterPro" id="IPR002986">
    <property type="entry name" value="DAP_deCOOHase_LysA"/>
</dbReference>
<evidence type="ECO:0000256" key="8">
    <source>
        <dbReference type="RuleBase" id="RU003738"/>
    </source>
</evidence>
<feature type="active site" description="Proton donor" evidence="7">
    <location>
        <position position="361"/>
    </location>
</feature>
<dbReference type="PANTHER" id="PTHR43727:SF2">
    <property type="entry name" value="GROUP IV DECARBOXYLASE"/>
    <property type="match status" value="1"/>
</dbReference>
<dbReference type="PROSITE" id="PS00878">
    <property type="entry name" value="ODR_DC_2_1"/>
    <property type="match status" value="1"/>
</dbReference>
<dbReference type="HAMAP" id="MF_02120">
    <property type="entry name" value="LysA"/>
    <property type="match status" value="1"/>
</dbReference>
<dbReference type="OrthoDB" id="9802241at2"/>
<evidence type="ECO:0000256" key="7">
    <source>
        <dbReference type="PIRSR" id="PIRSR600183-50"/>
    </source>
</evidence>
<dbReference type="InterPro" id="IPR029066">
    <property type="entry name" value="PLP-binding_barrel"/>
</dbReference>
<dbReference type="GO" id="GO:0030170">
    <property type="term" value="F:pyridoxal phosphate binding"/>
    <property type="evidence" value="ECO:0007669"/>
    <property type="project" value="UniProtKB-UniRule"/>
</dbReference>
<comment type="caution">
    <text evidence="10">The sequence shown here is derived from an EMBL/GenBank/DDBJ whole genome shotgun (WGS) entry which is preliminary data.</text>
</comment>
<dbReference type="EMBL" id="LWDV01000008">
    <property type="protein sequence ID" value="OCL27022.1"/>
    <property type="molecule type" value="Genomic_DNA"/>
</dbReference>
<evidence type="ECO:0000259" key="9">
    <source>
        <dbReference type="Pfam" id="PF02784"/>
    </source>
</evidence>
<keyword evidence="5" id="KW-0028">Amino-acid biosynthesis</keyword>
<evidence type="ECO:0000313" key="11">
    <source>
        <dbReference type="Proteomes" id="UP000093514"/>
    </source>
</evidence>
<dbReference type="PRINTS" id="PR01181">
    <property type="entry name" value="DAPDCRBXLASE"/>
</dbReference>
<evidence type="ECO:0000256" key="4">
    <source>
        <dbReference type="ARBA" id="ARBA00023239"/>
    </source>
</evidence>
<dbReference type="Gene3D" id="3.20.20.10">
    <property type="entry name" value="Alanine racemase"/>
    <property type="match status" value="1"/>
</dbReference>
<comment type="function">
    <text evidence="5">Specifically catalyzes the decarboxylation of meso-diaminopimelate (meso-DAP) to L-lysine.</text>
</comment>
<dbReference type="Pfam" id="PF02784">
    <property type="entry name" value="Orn_Arg_deC_N"/>
    <property type="match status" value="1"/>
</dbReference>
<dbReference type="PANTHER" id="PTHR43727">
    <property type="entry name" value="DIAMINOPIMELATE DECARBOXYLASE"/>
    <property type="match status" value="1"/>
</dbReference>
<comment type="cofactor">
    <cofactor evidence="1 5 7 8">
        <name>pyridoxal 5'-phosphate</name>
        <dbReference type="ChEBI" id="CHEBI:597326"/>
    </cofactor>
</comment>
<dbReference type="FunFam" id="3.20.20.10:FF:000003">
    <property type="entry name" value="Diaminopimelate decarboxylase"/>
    <property type="match status" value="1"/>
</dbReference>
<evidence type="ECO:0000256" key="3">
    <source>
        <dbReference type="ARBA" id="ARBA00022898"/>
    </source>
</evidence>
<dbReference type="Proteomes" id="UP000093514">
    <property type="component" value="Unassembled WGS sequence"/>
</dbReference>
<feature type="binding site" evidence="5">
    <location>
        <position position="334"/>
    </location>
    <ligand>
        <name>substrate</name>
    </ligand>
</feature>
<comment type="similarity">
    <text evidence="5">Belongs to the Orn/Lys/Arg decarboxylase class-II family. LysA subfamily.</text>
</comment>
<protein>
    <recommendedName>
        <fullName evidence="5 6">Diaminopimelate decarboxylase</fullName>
        <shortName evidence="5">DAP decarboxylase</shortName>
        <shortName evidence="5">DAPDC</shortName>
        <ecNumber evidence="5 6">4.1.1.20</ecNumber>
    </recommendedName>
</protein>
<feature type="binding site" evidence="5">
    <location>
        <position position="362"/>
    </location>
    <ligand>
        <name>substrate</name>
    </ligand>
</feature>
<dbReference type="RefSeq" id="WP_068716492.1">
    <property type="nucleotide sequence ID" value="NZ_LWDV01000008.1"/>
</dbReference>
<gene>
    <name evidence="5" type="primary">lysA</name>
    <name evidence="10" type="ORF">U472_05925</name>
</gene>
<feature type="modified residue" description="N6-(pyridoxal phosphate)lysine" evidence="5 7">
    <location>
        <position position="66"/>
    </location>
</feature>
<keyword evidence="5 8" id="KW-0457">Lysine biosynthesis</keyword>
<reference evidence="11" key="1">
    <citation type="submission" date="2016-07" db="EMBL/GenBank/DDBJ databases">
        <authorList>
            <person name="Florea S."/>
            <person name="Webb J.S."/>
            <person name="Jaromczyk J."/>
            <person name="Schardl C.L."/>
        </authorList>
    </citation>
    <scope>NUCLEOTIDE SEQUENCE [LARGE SCALE GENOMIC DNA]</scope>
    <source>
        <strain evidence="11">Z6</strain>
    </source>
</reference>
<feature type="binding site" evidence="5">
    <location>
        <position position="390"/>
    </location>
    <ligand>
        <name>substrate</name>
    </ligand>
</feature>
<dbReference type="InterPro" id="IPR022657">
    <property type="entry name" value="De-COase2_CS"/>
</dbReference>
<keyword evidence="4 5" id="KW-0456">Lyase</keyword>
<feature type="binding site" evidence="5">
    <location>
        <position position="330"/>
    </location>
    <ligand>
        <name>substrate</name>
    </ligand>
</feature>
<feature type="binding site" evidence="5">
    <location>
        <position position="390"/>
    </location>
    <ligand>
        <name>pyridoxal 5'-phosphate</name>
        <dbReference type="ChEBI" id="CHEBI:597326"/>
    </ligand>
</feature>
<dbReference type="InterPro" id="IPR000183">
    <property type="entry name" value="Orn/DAP/Arg_de-COase"/>
</dbReference>
<dbReference type="CDD" id="cd06828">
    <property type="entry name" value="PLPDE_III_DapDC"/>
    <property type="match status" value="1"/>
</dbReference>
<name>A0A1C0A9Q8_9FIRM</name>
<dbReference type="GO" id="GO:0009089">
    <property type="term" value="P:lysine biosynthetic process via diaminopimelate"/>
    <property type="evidence" value="ECO:0007669"/>
    <property type="project" value="UniProtKB-UniRule"/>
</dbReference>
<comment type="catalytic activity">
    <reaction evidence="5 8">
        <text>meso-2,6-diaminopimelate + H(+) = L-lysine + CO2</text>
        <dbReference type="Rhea" id="RHEA:15101"/>
        <dbReference type="ChEBI" id="CHEBI:15378"/>
        <dbReference type="ChEBI" id="CHEBI:16526"/>
        <dbReference type="ChEBI" id="CHEBI:32551"/>
        <dbReference type="ChEBI" id="CHEBI:57791"/>
        <dbReference type="EC" id="4.1.1.20"/>
    </reaction>
</comment>
<evidence type="ECO:0000256" key="6">
    <source>
        <dbReference type="NCBIfam" id="TIGR01048"/>
    </source>
</evidence>
<dbReference type="InterPro" id="IPR022653">
    <property type="entry name" value="De-COase2_pyr-phos_BS"/>
</dbReference>
<dbReference type="Gene3D" id="2.40.37.10">
    <property type="entry name" value="Lyase, Ornithine Decarboxylase, Chain A, domain 1"/>
    <property type="match status" value="1"/>
</dbReference>
<dbReference type="GO" id="GO:0008836">
    <property type="term" value="F:diaminopimelate decarboxylase activity"/>
    <property type="evidence" value="ECO:0007669"/>
    <property type="project" value="UniProtKB-UniRule"/>
</dbReference>
<evidence type="ECO:0000256" key="1">
    <source>
        <dbReference type="ARBA" id="ARBA00001933"/>
    </source>
</evidence>
<feature type="binding site" evidence="5">
    <location>
        <begin position="290"/>
        <end position="293"/>
    </location>
    <ligand>
        <name>pyridoxal 5'-phosphate</name>
        <dbReference type="ChEBI" id="CHEBI:597326"/>
    </ligand>
</feature>
<dbReference type="PRINTS" id="PR01179">
    <property type="entry name" value="ODADCRBXLASE"/>
</dbReference>
<dbReference type="NCBIfam" id="TIGR01048">
    <property type="entry name" value="lysA"/>
    <property type="match status" value="1"/>
</dbReference>
<sequence length="437" mass="47761">MKLQGTMSINQQGQLEIAGHSLIKIAKEYGSPLYILDEAEIRNNCRAYREAFEKWYPNSMTLYASKAFLSLAMARIIDQEGLGLDVVSGGELYTALKADFPADKIYFHGNNKTKAEIEMALDAKINAFVVDNRYELDMLNRMAGEKGIVADILLRVTPGIEAHTHSYIQTGQTDSKFGLGIQNGLALAAIKEAVNLENVNLKGIHCHIGSQIFKLESFAKAVDVMLEFVEEVKEEAGVILEELNLGGGIGIPYTEAEEKPDIEEYAKIVAGSIKAKCKELEIPLPKVINEPGRSIIATAGSTLYTVGSIKEIPGIRKYVAVNGGMTDNIRPALYEAKYEAILVNKADQAGEEVVTITGKCCESGDILIRDIKLPKAESGDLLLISCTGAYGYSMSSNYNALTRPGVLLVSEDSIDWVVKPQSYDDLIANDVIPERLK</sequence>
<reference evidence="10 11" key="2">
    <citation type="submission" date="2016-08" db="EMBL/GenBank/DDBJ databases">
        <title>Orenia metallireducens sp. nov. strain Z6, a Novel Metal-reducing Firmicute from the Deep Subsurface.</title>
        <authorList>
            <person name="Maxim B.I."/>
            <person name="Kenneth K."/>
            <person name="Flynn T.M."/>
            <person name="Oloughlin E.J."/>
            <person name="Locke R.A."/>
            <person name="Weber J.R."/>
            <person name="Egan S.M."/>
            <person name="Mackie R.I."/>
            <person name="Cann I.K."/>
        </authorList>
    </citation>
    <scope>NUCLEOTIDE SEQUENCE [LARGE SCALE GENOMIC DNA]</scope>
    <source>
        <strain evidence="10 11">Z6</strain>
    </source>
</reference>
<evidence type="ECO:0000256" key="5">
    <source>
        <dbReference type="HAMAP-Rule" id="MF_02120"/>
    </source>
</evidence>
<evidence type="ECO:0000313" key="10">
    <source>
        <dbReference type="EMBL" id="OCL27022.1"/>
    </source>
</evidence>
<dbReference type="SUPFAM" id="SSF51419">
    <property type="entry name" value="PLP-binding barrel"/>
    <property type="match status" value="1"/>
</dbReference>
<comment type="pathway">
    <text evidence="5 8">Amino-acid biosynthesis; L-lysine biosynthesis via DAP pathway; L-lysine from DL-2,6-diaminopimelate: step 1/1.</text>
</comment>
<feature type="binding site" evidence="5">
    <location>
        <position position="293"/>
    </location>
    <ligand>
        <name>substrate</name>
    </ligand>
</feature>
<dbReference type="InterPro" id="IPR009006">
    <property type="entry name" value="Ala_racemase/Decarboxylase_C"/>
</dbReference>
<keyword evidence="3 5" id="KW-0663">Pyridoxal phosphate</keyword>
<feature type="binding site" evidence="5">
    <location>
        <position position="248"/>
    </location>
    <ligand>
        <name>pyridoxal 5'-phosphate</name>
        <dbReference type="ChEBI" id="CHEBI:597326"/>
    </ligand>
</feature>
<keyword evidence="2 5" id="KW-0210">Decarboxylase</keyword>
<keyword evidence="11" id="KW-1185">Reference proteome</keyword>
<dbReference type="AlphaFoldDB" id="A0A1C0A9Q8"/>